<dbReference type="AlphaFoldDB" id="A0A2V4Y1M5"/>
<evidence type="ECO:0008006" key="4">
    <source>
        <dbReference type="Google" id="ProtNLM"/>
    </source>
</evidence>
<keyword evidence="1" id="KW-0732">Signal</keyword>
<protein>
    <recommendedName>
        <fullName evidence="4">Outer membrane protein with beta-barrel domain</fullName>
    </recommendedName>
</protein>
<comment type="caution">
    <text evidence="2">The sequence shown here is derived from an EMBL/GenBank/DDBJ whole genome shotgun (WGS) entry which is preliminary data.</text>
</comment>
<gene>
    <name evidence="2" type="ORF">DFQ11_101149</name>
</gene>
<dbReference type="Gene3D" id="2.40.160.20">
    <property type="match status" value="1"/>
</dbReference>
<dbReference type="Proteomes" id="UP000248054">
    <property type="component" value="Unassembled WGS sequence"/>
</dbReference>
<dbReference type="SUPFAM" id="SSF56925">
    <property type="entry name" value="OMPA-like"/>
    <property type="match status" value="1"/>
</dbReference>
<keyword evidence="3" id="KW-1185">Reference proteome</keyword>
<evidence type="ECO:0000256" key="1">
    <source>
        <dbReference type="SAM" id="SignalP"/>
    </source>
</evidence>
<evidence type="ECO:0000313" key="2">
    <source>
        <dbReference type="EMBL" id="PYE82724.1"/>
    </source>
</evidence>
<reference evidence="2 3" key="1">
    <citation type="submission" date="2018-06" db="EMBL/GenBank/DDBJ databases">
        <title>Genomic Encyclopedia of Type Strains, Phase III (KMG-III): the genomes of soil and plant-associated and newly described type strains.</title>
        <authorList>
            <person name="Whitman W."/>
        </authorList>
    </citation>
    <scope>NUCLEOTIDE SEQUENCE [LARGE SCALE GENOMIC DNA]</scope>
    <source>
        <strain evidence="2 3">CECT 7945</strain>
    </source>
</reference>
<sequence>MKNYFSMKKIFLIILLVAFSLSSFAQRHQDQWFFSIGVNAINDVGTKNPYKNSSDWAFKFPLSAAVEFNWAENIAIEQSLTFNGFNKGDFLDPYPNAARDYNYISLDTHLKYYFGDLLLGKAPSRNAEWFDIYVNGGLGFSHIDETNISANVGGGVLFWLNREKSFGIRLQTIAKFALNHSDSDMVNIDNNHFQHHIQFVFKL</sequence>
<feature type="chain" id="PRO_5015960822" description="Outer membrane protein with beta-barrel domain" evidence="1">
    <location>
        <begin position="26"/>
        <end position="203"/>
    </location>
</feature>
<name>A0A2V4Y1M5_9FLAO</name>
<accession>A0A2V4Y1M5</accession>
<feature type="signal peptide" evidence="1">
    <location>
        <begin position="1"/>
        <end position="25"/>
    </location>
</feature>
<proteinExistence type="predicted"/>
<evidence type="ECO:0000313" key="3">
    <source>
        <dbReference type="Proteomes" id="UP000248054"/>
    </source>
</evidence>
<dbReference type="EMBL" id="QJTD01000001">
    <property type="protein sequence ID" value="PYE82724.1"/>
    <property type="molecule type" value="Genomic_DNA"/>
</dbReference>
<organism evidence="2 3">
    <name type="scientific">Winogradskyella epiphytica</name>
    <dbReference type="NCBI Taxonomy" id="262005"/>
    <lineage>
        <taxon>Bacteria</taxon>
        <taxon>Pseudomonadati</taxon>
        <taxon>Bacteroidota</taxon>
        <taxon>Flavobacteriia</taxon>
        <taxon>Flavobacteriales</taxon>
        <taxon>Flavobacteriaceae</taxon>
        <taxon>Winogradskyella</taxon>
    </lineage>
</organism>
<dbReference type="InterPro" id="IPR011250">
    <property type="entry name" value="OMP/PagP_B-barrel"/>
</dbReference>